<organism evidence="2 3">
    <name type="scientific">Puccinia graminis f. sp. tritici</name>
    <dbReference type="NCBI Taxonomy" id="56615"/>
    <lineage>
        <taxon>Eukaryota</taxon>
        <taxon>Fungi</taxon>
        <taxon>Dikarya</taxon>
        <taxon>Basidiomycota</taxon>
        <taxon>Pucciniomycotina</taxon>
        <taxon>Pucciniomycetes</taxon>
        <taxon>Pucciniales</taxon>
        <taxon>Pucciniaceae</taxon>
        <taxon>Puccinia</taxon>
    </lineage>
</organism>
<reference evidence="2 3" key="1">
    <citation type="submission" date="2019-05" db="EMBL/GenBank/DDBJ databases">
        <title>Emergence of the Ug99 lineage of the wheat stem rust pathogen through somatic hybridization.</title>
        <authorList>
            <person name="Li F."/>
            <person name="Upadhyaya N.M."/>
            <person name="Sperschneider J."/>
            <person name="Matny O."/>
            <person name="Nguyen-Phuc H."/>
            <person name="Mago R."/>
            <person name="Raley C."/>
            <person name="Miller M.E."/>
            <person name="Silverstein K.A.T."/>
            <person name="Henningsen E."/>
            <person name="Hirsch C.D."/>
            <person name="Visser B."/>
            <person name="Pretorius Z.A."/>
            <person name="Steffenson B.J."/>
            <person name="Schwessinger B."/>
            <person name="Dodds P.N."/>
            <person name="Figueroa M."/>
        </authorList>
    </citation>
    <scope>NUCLEOTIDE SEQUENCE [LARGE SCALE GENOMIC DNA]</scope>
    <source>
        <strain evidence="2 3">Ug99</strain>
    </source>
</reference>
<accession>A0A5B0RWJ3</accession>
<comment type="caution">
    <text evidence="2">The sequence shown here is derived from an EMBL/GenBank/DDBJ whole genome shotgun (WGS) entry which is preliminary data.</text>
</comment>
<dbReference type="Proteomes" id="UP000325313">
    <property type="component" value="Unassembled WGS sequence"/>
</dbReference>
<gene>
    <name evidence="2" type="ORF">PGTUg99_010289</name>
</gene>
<dbReference type="AlphaFoldDB" id="A0A5B0RWJ3"/>
<protein>
    <submittedName>
        <fullName evidence="2">Uncharacterized protein</fullName>
    </submittedName>
</protein>
<dbReference type="EMBL" id="VDEP01000112">
    <property type="protein sequence ID" value="KAA1130160.1"/>
    <property type="molecule type" value="Genomic_DNA"/>
</dbReference>
<feature type="compositionally biased region" description="Polar residues" evidence="1">
    <location>
        <begin position="136"/>
        <end position="151"/>
    </location>
</feature>
<proteinExistence type="predicted"/>
<sequence length="252" mass="27726">MKTLWQTPLIFLPYARSAFLSKPGSEPGDLFKNPQEQSVRLDLSLSRSDVNDPELEKSRSNSLGMQSFYPPISPQAHAHNYPERDLLGSMRDNVEANYGFQHGSSSMTPPREIDFLGNSPKRNFFSYLSGELPLARSQNWAESRAPSSGTNEEYDPGTRRKKHKVTFTPSEVATEDVGGWTFPGETHGNGLENHHDGRNSLGFGPQSHPSLSPDHPGAVRGNQQSASGKPEDAAHILSGEISPPEDYLNNPS</sequence>
<name>A0A5B0RWJ3_PUCGR</name>
<feature type="region of interest" description="Disordered" evidence="1">
    <location>
        <begin position="43"/>
        <end position="64"/>
    </location>
</feature>
<evidence type="ECO:0000313" key="3">
    <source>
        <dbReference type="Proteomes" id="UP000325313"/>
    </source>
</evidence>
<feature type="region of interest" description="Disordered" evidence="1">
    <location>
        <begin position="136"/>
        <end position="252"/>
    </location>
</feature>
<evidence type="ECO:0000313" key="2">
    <source>
        <dbReference type="EMBL" id="KAA1130160.1"/>
    </source>
</evidence>
<evidence type="ECO:0000256" key="1">
    <source>
        <dbReference type="SAM" id="MobiDB-lite"/>
    </source>
</evidence>